<dbReference type="RefSeq" id="WP_131150297.1">
    <property type="nucleotide sequence ID" value="NZ_SJTG01000001.1"/>
</dbReference>
<dbReference type="Proteomes" id="UP000291822">
    <property type="component" value="Unassembled WGS sequence"/>
</dbReference>
<evidence type="ECO:0000313" key="2">
    <source>
        <dbReference type="EMBL" id="TCI12922.1"/>
    </source>
</evidence>
<proteinExistence type="predicted"/>
<feature type="region of interest" description="Disordered" evidence="1">
    <location>
        <begin position="70"/>
        <end position="89"/>
    </location>
</feature>
<feature type="region of interest" description="Disordered" evidence="1">
    <location>
        <begin position="1"/>
        <end position="41"/>
    </location>
</feature>
<evidence type="ECO:0000256" key="1">
    <source>
        <dbReference type="SAM" id="MobiDB-lite"/>
    </source>
</evidence>
<evidence type="ECO:0000313" key="3">
    <source>
        <dbReference type="Proteomes" id="UP000291822"/>
    </source>
</evidence>
<comment type="caution">
    <text evidence="2">The sequence shown here is derived from an EMBL/GenBank/DDBJ whole genome shotgun (WGS) entry which is preliminary data.</text>
</comment>
<name>A0A4R0YUF8_9GAMM</name>
<gene>
    <name evidence="2" type="ORF">EZM97_06295</name>
</gene>
<dbReference type="EMBL" id="SJTG01000001">
    <property type="protein sequence ID" value="TCI12922.1"/>
    <property type="molecule type" value="Genomic_DNA"/>
</dbReference>
<accession>A0A4R0YUF8</accession>
<reference evidence="2 3" key="1">
    <citation type="submission" date="2019-02" db="EMBL/GenBank/DDBJ databases">
        <title>Dyella amyloliquefaciens sp. nov., isolated from forest soil.</title>
        <authorList>
            <person name="Gao Z.-H."/>
            <person name="Qiu L.-H."/>
        </authorList>
    </citation>
    <scope>NUCLEOTIDE SEQUENCE [LARGE SCALE GENOMIC DNA]</scope>
    <source>
        <strain evidence="2 3">KACC 12747</strain>
    </source>
</reference>
<organism evidence="2 3">
    <name type="scientific">Dyella soli</name>
    <dbReference type="NCBI Taxonomy" id="522319"/>
    <lineage>
        <taxon>Bacteria</taxon>
        <taxon>Pseudomonadati</taxon>
        <taxon>Pseudomonadota</taxon>
        <taxon>Gammaproteobacteria</taxon>
        <taxon>Lysobacterales</taxon>
        <taxon>Rhodanobacteraceae</taxon>
        <taxon>Dyella</taxon>
    </lineage>
</organism>
<sequence>MAVNDNTGVTPAPRGFARMDSQRQKEVSSLGGRTAHARGNAHEFTAEEARLAGHKGGQVVSANREHMAAIGRIGGRRERKPNKAVESLD</sequence>
<keyword evidence="3" id="KW-1185">Reference proteome</keyword>
<protein>
    <submittedName>
        <fullName evidence="2">Stress-induced protein</fullName>
    </submittedName>
</protein>
<dbReference type="AlphaFoldDB" id="A0A4R0YUF8"/>